<dbReference type="GO" id="GO:0043164">
    <property type="term" value="P:Gram-negative-bacterium-type cell wall biogenesis"/>
    <property type="evidence" value="ECO:0007669"/>
    <property type="project" value="TreeGrafter"/>
</dbReference>
<evidence type="ECO:0000313" key="4">
    <source>
        <dbReference type="Proteomes" id="UP000223606"/>
    </source>
</evidence>
<dbReference type="CDD" id="cd06259">
    <property type="entry name" value="YdcF-like"/>
    <property type="match status" value="1"/>
</dbReference>
<dbReference type="KEGG" id="hdi:HDIA_1792"/>
<dbReference type="Gene3D" id="3.40.50.620">
    <property type="entry name" value="HUPs"/>
    <property type="match status" value="1"/>
</dbReference>
<dbReference type="InterPro" id="IPR003848">
    <property type="entry name" value="DUF218"/>
</dbReference>
<accession>A0A2C9D532</accession>
<proteinExistence type="predicted"/>
<sequence>MFFFFSKFIFLFLRPSNFIVLLLLGGTILRMRGRMRLGGTLSFMSLVLLVLCGWGGVSFLGLSPLENRFPQIHELDKAPTGIIVLGGAIKAELSSARGSIEMDEGSERLIAGAELARQFPDARVLFTGGSGVFIGDDTPEAVFAKKLLLQLGVEPSRLEIESASRNTRENGIFSKSMVNPKPGETWLLVTSAWHIPRSMGVFRKAGWPGLVAYPVDFRTSPRDTILGGYYASDGLTLTDIAAKEWIGLVAYYIAGYTDALFPGPGDLQP</sequence>
<dbReference type="InterPro" id="IPR014729">
    <property type="entry name" value="Rossmann-like_a/b/a_fold"/>
</dbReference>
<evidence type="ECO:0000259" key="2">
    <source>
        <dbReference type="Pfam" id="PF02698"/>
    </source>
</evidence>
<keyword evidence="1" id="KW-0472">Membrane</keyword>
<keyword evidence="1" id="KW-1133">Transmembrane helix</keyword>
<dbReference type="PANTHER" id="PTHR30336">
    <property type="entry name" value="INNER MEMBRANE PROTEIN, PROBABLE PERMEASE"/>
    <property type="match status" value="1"/>
</dbReference>
<dbReference type="PANTHER" id="PTHR30336:SF4">
    <property type="entry name" value="ENVELOPE BIOGENESIS FACTOR ELYC"/>
    <property type="match status" value="1"/>
</dbReference>
<evidence type="ECO:0000313" key="3">
    <source>
        <dbReference type="EMBL" id="SON55333.1"/>
    </source>
</evidence>
<dbReference type="Pfam" id="PF02698">
    <property type="entry name" value="DUF218"/>
    <property type="match status" value="1"/>
</dbReference>
<dbReference type="AlphaFoldDB" id="A0A2C9D532"/>
<dbReference type="RefSeq" id="WP_099555855.1">
    <property type="nucleotide sequence ID" value="NZ_LT960614.1"/>
</dbReference>
<dbReference type="GO" id="GO:0005886">
    <property type="term" value="C:plasma membrane"/>
    <property type="evidence" value="ECO:0007669"/>
    <property type="project" value="TreeGrafter"/>
</dbReference>
<protein>
    <recommendedName>
        <fullName evidence="2">DUF218 domain-containing protein</fullName>
    </recommendedName>
</protein>
<dbReference type="OrthoDB" id="9809813at2"/>
<dbReference type="GO" id="GO:0000270">
    <property type="term" value="P:peptidoglycan metabolic process"/>
    <property type="evidence" value="ECO:0007669"/>
    <property type="project" value="TreeGrafter"/>
</dbReference>
<keyword evidence="1" id="KW-0812">Transmembrane</keyword>
<reference evidence="4" key="1">
    <citation type="submission" date="2017-09" db="EMBL/GenBank/DDBJ databases">
        <title>Genome sequence of Nannocystis excedens DSM 71.</title>
        <authorList>
            <person name="Blom J."/>
        </authorList>
    </citation>
    <scope>NUCLEOTIDE SEQUENCE [LARGE SCALE GENOMIC DNA]</scope>
    <source>
        <strain evidence="4">type strain: E19</strain>
    </source>
</reference>
<organism evidence="3 4">
    <name type="scientific">Hartmannibacter diazotrophicus</name>
    <dbReference type="NCBI Taxonomy" id="1482074"/>
    <lineage>
        <taxon>Bacteria</taxon>
        <taxon>Pseudomonadati</taxon>
        <taxon>Pseudomonadota</taxon>
        <taxon>Alphaproteobacteria</taxon>
        <taxon>Hyphomicrobiales</taxon>
        <taxon>Pleomorphomonadaceae</taxon>
        <taxon>Hartmannibacter</taxon>
    </lineage>
</organism>
<feature type="transmembrane region" description="Helical" evidence="1">
    <location>
        <begin position="41"/>
        <end position="62"/>
    </location>
</feature>
<dbReference type="InterPro" id="IPR051599">
    <property type="entry name" value="Cell_Envelope_Assoc"/>
</dbReference>
<feature type="domain" description="DUF218" evidence="2">
    <location>
        <begin position="81"/>
        <end position="247"/>
    </location>
</feature>
<dbReference type="Proteomes" id="UP000223606">
    <property type="component" value="Chromosome 1"/>
</dbReference>
<keyword evidence="4" id="KW-1185">Reference proteome</keyword>
<name>A0A2C9D532_9HYPH</name>
<evidence type="ECO:0000256" key="1">
    <source>
        <dbReference type="SAM" id="Phobius"/>
    </source>
</evidence>
<feature type="transmembrane region" description="Helical" evidence="1">
    <location>
        <begin position="12"/>
        <end position="29"/>
    </location>
</feature>
<dbReference type="EMBL" id="LT960614">
    <property type="protein sequence ID" value="SON55333.1"/>
    <property type="molecule type" value="Genomic_DNA"/>
</dbReference>
<gene>
    <name evidence="3" type="ORF">HDIA_1792</name>
</gene>